<reference evidence="1" key="1">
    <citation type="submission" date="2024-09" db="EMBL/GenBank/DDBJ databases">
        <title>Black Yeasts Isolated from many extreme environments.</title>
        <authorList>
            <person name="Coleine C."/>
            <person name="Stajich J.E."/>
            <person name="Selbmann L."/>
        </authorList>
    </citation>
    <scope>NUCLEOTIDE SEQUENCE</scope>
    <source>
        <strain evidence="1">CCFEE 5737</strain>
    </source>
</reference>
<evidence type="ECO:0000313" key="1">
    <source>
        <dbReference type="EMBL" id="KAK3068605.1"/>
    </source>
</evidence>
<proteinExistence type="predicted"/>
<feature type="non-terminal residue" evidence="1">
    <location>
        <position position="111"/>
    </location>
</feature>
<dbReference type="EMBL" id="JAWDJW010005259">
    <property type="protein sequence ID" value="KAK3068605.1"/>
    <property type="molecule type" value="Genomic_DNA"/>
</dbReference>
<evidence type="ECO:0000313" key="2">
    <source>
        <dbReference type="Proteomes" id="UP001186974"/>
    </source>
</evidence>
<name>A0ACC3DFL1_9PEZI</name>
<dbReference type="Proteomes" id="UP001186974">
    <property type="component" value="Unassembled WGS sequence"/>
</dbReference>
<keyword evidence="2" id="KW-1185">Reference proteome</keyword>
<gene>
    <name evidence="1" type="ORF">LTS18_000593</name>
</gene>
<sequence>MSYNHTVRTLAPLLLRGGARNLRRTPHGLPHEISAIALLVPRRALATETSTHAGSNNSGPPPGFNVEEAKKPLPKEDQQKSQQAKPASTPQSLKDVAIPKDEPTSHAKSQA</sequence>
<protein>
    <submittedName>
        <fullName evidence="1">Uncharacterized protein</fullName>
    </submittedName>
</protein>
<accession>A0ACC3DFL1</accession>
<comment type="caution">
    <text evidence="1">The sequence shown here is derived from an EMBL/GenBank/DDBJ whole genome shotgun (WGS) entry which is preliminary data.</text>
</comment>
<organism evidence="1 2">
    <name type="scientific">Coniosporium uncinatum</name>
    <dbReference type="NCBI Taxonomy" id="93489"/>
    <lineage>
        <taxon>Eukaryota</taxon>
        <taxon>Fungi</taxon>
        <taxon>Dikarya</taxon>
        <taxon>Ascomycota</taxon>
        <taxon>Pezizomycotina</taxon>
        <taxon>Dothideomycetes</taxon>
        <taxon>Dothideomycetes incertae sedis</taxon>
        <taxon>Coniosporium</taxon>
    </lineage>
</organism>